<evidence type="ECO:0000313" key="1">
    <source>
        <dbReference type="EMBL" id="WPC72973.1"/>
    </source>
</evidence>
<name>A0ABZ0Q949_9VIBR</name>
<accession>A0ABZ0Q949</accession>
<proteinExistence type="predicted"/>
<dbReference type="Proteomes" id="UP001304071">
    <property type="component" value="Chromosome 1"/>
</dbReference>
<sequence length="70" mass="8046">MPENRACPFCKSIWAPEELGLECPKCKKGSFFTMRLGDIGTAMQFHAHNWSLDDFSVIPNNKNQEQKENE</sequence>
<organism evidence="1 2">
    <name type="scientific">Vibrio porteresiae DSM 19223</name>
    <dbReference type="NCBI Taxonomy" id="1123496"/>
    <lineage>
        <taxon>Bacteria</taxon>
        <taxon>Pseudomonadati</taxon>
        <taxon>Pseudomonadota</taxon>
        <taxon>Gammaproteobacteria</taxon>
        <taxon>Vibrionales</taxon>
        <taxon>Vibrionaceae</taxon>
        <taxon>Vibrio</taxon>
    </lineage>
</organism>
<evidence type="ECO:0000313" key="2">
    <source>
        <dbReference type="Proteomes" id="UP001304071"/>
    </source>
</evidence>
<reference evidence="1 2" key="1">
    <citation type="submission" date="2023-11" db="EMBL/GenBank/DDBJ databases">
        <title>Plant-associative lifestyle of Vibrio porteresiae and its evolutionary dynamics.</title>
        <authorList>
            <person name="Rameshkumar N."/>
            <person name="Kirti K."/>
        </authorList>
    </citation>
    <scope>NUCLEOTIDE SEQUENCE [LARGE SCALE GENOMIC DNA]</scope>
    <source>
        <strain evidence="1 2">MSSRF30</strain>
    </source>
</reference>
<dbReference type="EMBL" id="CP138203">
    <property type="protein sequence ID" value="WPC72973.1"/>
    <property type="molecule type" value="Genomic_DNA"/>
</dbReference>
<dbReference type="RefSeq" id="WP_261892783.1">
    <property type="nucleotide sequence ID" value="NZ_AP024895.1"/>
</dbReference>
<keyword evidence="2" id="KW-1185">Reference proteome</keyword>
<gene>
    <name evidence="1" type="ORF">R8Z52_12645</name>
</gene>
<protein>
    <submittedName>
        <fullName evidence="1">Uncharacterized protein</fullName>
    </submittedName>
</protein>